<evidence type="ECO:0000313" key="1">
    <source>
        <dbReference type="EMBL" id="RXH73171.1"/>
    </source>
</evidence>
<dbReference type="EMBL" id="RDQH01000341">
    <property type="protein sequence ID" value="RXH73171.1"/>
    <property type="molecule type" value="Genomic_DNA"/>
</dbReference>
<evidence type="ECO:0000313" key="2">
    <source>
        <dbReference type="Proteomes" id="UP000290289"/>
    </source>
</evidence>
<name>A0A498HVH2_MALDO</name>
<proteinExistence type="predicted"/>
<dbReference type="Proteomes" id="UP000290289">
    <property type="component" value="Chromosome 15"/>
</dbReference>
<dbReference type="Gramene" id="mRNA:MD15G0027700">
    <property type="protein sequence ID" value="mRNA:MD15G0027700"/>
    <property type="gene ID" value="MD15G0027700"/>
</dbReference>
<comment type="caution">
    <text evidence="1">The sequence shown here is derived from an EMBL/GenBank/DDBJ whole genome shotgun (WGS) entry which is preliminary data.</text>
</comment>
<accession>A0A498HVH2</accession>
<protein>
    <submittedName>
        <fullName evidence="1">Uncharacterized protein</fullName>
    </submittedName>
</protein>
<dbReference type="AlphaFoldDB" id="A0A498HVH2"/>
<organism evidence="1 2">
    <name type="scientific">Malus domestica</name>
    <name type="common">Apple</name>
    <name type="synonym">Pyrus malus</name>
    <dbReference type="NCBI Taxonomy" id="3750"/>
    <lineage>
        <taxon>Eukaryota</taxon>
        <taxon>Viridiplantae</taxon>
        <taxon>Streptophyta</taxon>
        <taxon>Embryophyta</taxon>
        <taxon>Tracheophyta</taxon>
        <taxon>Spermatophyta</taxon>
        <taxon>Magnoliopsida</taxon>
        <taxon>eudicotyledons</taxon>
        <taxon>Gunneridae</taxon>
        <taxon>Pentapetalae</taxon>
        <taxon>rosids</taxon>
        <taxon>fabids</taxon>
        <taxon>Rosales</taxon>
        <taxon>Rosaceae</taxon>
        <taxon>Amygdaloideae</taxon>
        <taxon>Maleae</taxon>
        <taxon>Malus</taxon>
    </lineage>
</organism>
<gene>
    <name evidence="1" type="ORF">DVH24_012855</name>
</gene>
<keyword evidence="2" id="KW-1185">Reference proteome</keyword>
<sequence length="76" mass="8783">MSQCFIYSEKDSGLLMHVSWVWCRSHSWLEEDAQRQNWHGCTNPKGIKQHTSQNPHGQNYRFVLGVESVSLHPNGS</sequence>
<reference evidence="1 2" key="1">
    <citation type="submission" date="2018-10" db="EMBL/GenBank/DDBJ databases">
        <title>A high-quality apple genome assembly.</title>
        <authorList>
            <person name="Hu J."/>
        </authorList>
    </citation>
    <scope>NUCLEOTIDE SEQUENCE [LARGE SCALE GENOMIC DNA]</scope>
    <source>
        <strain evidence="2">cv. HFTH1</strain>
        <tissue evidence="1">Young leaf</tissue>
    </source>
</reference>